<keyword evidence="5 7" id="KW-0808">Transferase</keyword>
<dbReference type="SUPFAM" id="SSF53335">
    <property type="entry name" value="S-adenosyl-L-methionine-dependent methyltransferases"/>
    <property type="match status" value="1"/>
</dbReference>
<evidence type="ECO:0000256" key="1">
    <source>
        <dbReference type="ARBA" id="ARBA00010396"/>
    </source>
</evidence>
<comment type="similarity">
    <text evidence="1 7">Belongs to the methyltransferase superfamily. RsmH family.</text>
</comment>
<reference evidence="8 9" key="1">
    <citation type="journal article" date="2007" name="Int. J. Syst. Evol. Microbiol.">
        <title>Oceanobacillus profundus sp. nov., isolated from a deep-sea sediment core.</title>
        <authorList>
            <person name="Kim Y.G."/>
            <person name="Choi D.H."/>
            <person name="Hyun S."/>
            <person name="Cho B.C."/>
        </authorList>
    </citation>
    <scope>NUCLEOTIDE SEQUENCE [LARGE SCALE GENOMIC DNA]</scope>
    <source>
        <strain evidence="8 9">DSM 18246</strain>
    </source>
</reference>
<keyword evidence="9" id="KW-1185">Reference proteome</keyword>
<dbReference type="Pfam" id="PF01795">
    <property type="entry name" value="Methyltransf_5"/>
    <property type="match status" value="1"/>
</dbReference>
<dbReference type="Gene3D" id="1.10.150.170">
    <property type="entry name" value="Putative methyltransferase TM0872, insert domain"/>
    <property type="match status" value="1"/>
</dbReference>
<accession>A0A417YKL7</accession>
<evidence type="ECO:0000256" key="5">
    <source>
        <dbReference type="ARBA" id="ARBA00022679"/>
    </source>
</evidence>
<dbReference type="PANTHER" id="PTHR11265">
    <property type="entry name" value="S-ADENOSYL-METHYLTRANSFERASE MRAW"/>
    <property type="match status" value="1"/>
</dbReference>
<evidence type="ECO:0000256" key="3">
    <source>
        <dbReference type="ARBA" id="ARBA00022552"/>
    </source>
</evidence>
<dbReference type="AlphaFoldDB" id="A0A417YKL7"/>
<proteinExistence type="inferred from homology"/>
<feature type="binding site" evidence="7">
    <location>
        <position position="56"/>
    </location>
    <ligand>
        <name>S-adenosyl-L-methionine</name>
        <dbReference type="ChEBI" id="CHEBI:59789"/>
    </ligand>
</feature>
<name>A0A417YKL7_9BACI</name>
<evidence type="ECO:0000313" key="8">
    <source>
        <dbReference type="EMBL" id="RHW33749.1"/>
    </source>
</evidence>
<dbReference type="Gene3D" id="3.40.50.150">
    <property type="entry name" value="Vaccinia Virus protein VP39"/>
    <property type="match status" value="1"/>
</dbReference>
<keyword evidence="4 7" id="KW-0489">Methyltransferase</keyword>
<feature type="binding site" evidence="7">
    <location>
        <position position="111"/>
    </location>
    <ligand>
        <name>S-adenosyl-L-methionine</name>
        <dbReference type="ChEBI" id="CHEBI:59789"/>
    </ligand>
</feature>
<dbReference type="Proteomes" id="UP000285456">
    <property type="component" value="Unassembled WGS sequence"/>
</dbReference>
<dbReference type="SUPFAM" id="SSF81799">
    <property type="entry name" value="Putative methyltransferase TM0872, insert domain"/>
    <property type="match status" value="1"/>
</dbReference>
<keyword evidence="3 7" id="KW-0698">rRNA processing</keyword>
<evidence type="ECO:0000256" key="6">
    <source>
        <dbReference type="ARBA" id="ARBA00022691"/>
    </source>
</evidence>
<evidence type="ECO:0000256" key="4">
    <source>
        <dbReference type="ARBA" id="ARBA00022603"/>
    </source>
</evidence>
<dbReference type="InterPro" id="IPR023397">
    <property type="entry name" value="SAM-dep_MeTrfase_MraW_recog"/>
</dbReference>
<comment type="catalytic activity">
    <reaction evidence="7">
        <text>cytidine(1402) in 16S rRNA + S-adenosyl-L-methionine = N(4)-methylcytidine(1402) in 16S rRNA + S-adenosyl-L-homocysteine + H(+)</text>
        <dbReference type="Rhea" id="RHEA:42928"/>
        <dbReference type="Rhea" id="RHEA-COMP:10286"/>
        <dbReference type="Rhea" id="RHEA-COMP:10287"/>
        <dbReference type="ChEBI" id="CHEBI:15378"/>
        <dbReference type="ChEBI" id="CHEBI:57856"/>
        <dbReference type="ChEBI" id="CHEBI:59789"/>
        <dbReference type="ChEBI" id="CHEBI:74506"/>
        <dbReference type="ChEBI" id="CHEBI:82748"/>
        <dbReference type="EC" id="2.1.1.199"/>
    </reaction>
</comment>
<dbReference type="InterPro" id="IPR029063">
    <property type="entry name" value="SAM-dependent_MTases_sf"/>
</dbReference>
<dbReference type="GO" id="GO:0071424">
    <property type="term" value="F:rRNA (cytosine-N4-)-methyltransferase activity"/>
    <property type="evidence" value="ECO:0007669"/>
    <property type="project" value="UniProtKB-UniRule"/>
</dbReference>
<dbReference type="HAMAP" id="MF_01007">
    <property type="entry name" value="16SrRNA_methyltr_H"/>
    <property type="match status" value="1"/>
</dbReference>
<sequence>MGVSMFEHYSVLREETIKGLAINPNGTYVDCTVGGGGHSLEIAKRLSEDGLLIAFDQDLDALEAAKSRLKAYEDRILFVHSNFRGLEKELTNRQITYVDGILFDLGVSSPQLDRGERGFSYHHDAELDMRMNQTEELTAYEIVNTWPYSQLVSIFFNYGEEKFSKQIARKIEAYREKEEIRTTHQLVEIIKEGIPAAARRKGGHPAKRIFQALRIAVNDELAAFNDALHQAAKMVGVEGRIAVITFHSLEDRLCKQAFKKWSTEKDTPRNLPIIPAEHQAPFKLITRKPVMPGDYELDENRRSRSAKLRVVEKVTEWRNEFTYEEGWKK</sequence>
<gene>
    <name evidence="7 8" type="primary">rsmH</name>
    <name evidence="8" type="ORF">D1B32_06810</name>
</gene>
<dbReference type="PIRSF" id="PIRSF004486">
    <property type="entry name" value="MraW"/>
    <property type="match status" value="1"/>
</dbReference>
<dbReference type="OrthoDB" id="9806637at2"/>
<dbReference type="EC" id="2.1.1.199" evidence="7"/>
<dbReference type="NCBIfam" id="TIGR00006">
    <property type="entry name" value="16S rRNA (cytosine(1402)-N(4))-methyltransferase RsmH"/>
    <property type="match status" value="1"/>
</dbReference>
<keyword evidence="2 7" id="KW-0963">Cytoplasm</keyword>
<evidence type="ECO:0000313" key="9">
    <source>
        <dbReference type="Proteomes" id="UP000285456"/>
    </source>
</evidence>
<evidence type="ECO:0000256" key="7">
    <source>
        <dbReference type="HAMAP-Rule" id="MF_01007"/>
    </source>
</evidence>
<comment type="caution">
    <text evidence="8">The sequence shown here is derived from an EMBL/GenBank/DDBJ whole genome shotgun (WGS) entry which is preliminary data.</text>
</comment>
<organism evidence="8 9">
    <name type="scientific">Oceanobacillus profundus</name>
    <dbReference type="NCBI Taxonomy" id="372463"/>
    <lineage>
        <taxon>Bacteria</taxon>
        <taxon>Bacillati</taxon>
        <taxon>Bacillota</taxon>
        <taxon>Bacilli</taxon>
        <taxon>Bacillales</taxon>
        <taxon>Bacillaceae</taxon>
        <taxon>Oceanobacillus</taxon>
    </lineage>
</organism>
<dbReference type="InterPro" id="IPR002903">
    <property type="entry name" value="RsmH"/>
</dbReference>
<comment type="function">
    <text evidence="7">Specifically methylates the N4 position of cytidine in position 1402 (C1402) of 16S rRNA.</text>
</comment>
<dbReference type="EMBL" id="QWEH01000003">
    <property type="protein sequence ID" value="RHW33749.1"/>
    <property type="molecule type" value="Genomic_DNA"/>
</dbReference>
<feature type="binding site" evidence="7">
    <location>
        <position position="83"/>
    </location>
    <ligand>
        <name>S-adenosyl-L-methionine</name>
        <dbReference type="ChEBI" id="CHEBI:59789"/>
    </ligand>
</feature>
<comment type="subcellular location">
    <subcellularLocation>
        <location evidence="7">Cytoplasm</location>
    </subcellularLocation>
</comment>
<feature type="binding site" evidence="7">
    <location>
        <position position="104"/>
    </location>
    <ligand>
        <name>S-adenosyl-L-methionine</name>
        <dbReference type="ChEBI" id="CHEBI:59789"/>
    </ligand>
</feature>
<keyword evidence="6 7" id="KW-0949">S-adenosyl-L-methionine</keyword>
<dbReference type="GO" id="GO:0005737">
    <property type="term" value="C:cytoplasm"/>
    <property type="evidence" value="ECO:0007669"/>
    <property type="project" value="UniProtKB-SubCell"/>
</dbReference>
<feature type="binding site" evidence="7">
    <location>
        <begin position="36"/>
        <end position="38"/>
    </location>
    <ligand>
        <name>S-adenosyl-L-methionine</name>
        <dbReference type="ChEBI" id="CHEBI:59789"/>
    </ligand>
</feature>
<dbReference type="GO" id="GO:0070475">
    <property type="term" value="P:rRNA base methylation"/>
    <property type="evidence" value="ECO:0007669"/>
    <property type="project" value="UniProtKB-UniRule"/>
</dbReference>
<dbReference type="FunFam" id="1.10.150.170:FF:000001">
    <property type="entry name" value="Ribosomal RNA small subunit methyltransferase H"/>
    <property type="match status" value="1"/>
</dbReference>
<dbReference type="PANTHER" id="PTHR11265:SF0">
    <property type="entry name" value="12S RRNA N4-METHYLCYTIDINE METHYLTRANSFERASE"/>
    <property type="match status" value="1"/>
</dbReference>
<evidence type="ECO:0000256" key="2">
    <source>
        <dbReference type="ARBA" id="ARBA00022490"/>
    </source>
</evidence>
<protein>
    <recommendedName>
        <fullName evidence="7">Ribosomal RNA small subunit methyltransferase H</fullName>
        <ecNumber evidence="7">2.1.1.199</ecNumber>
    </recommendedName>
    <alternativeName>
        <fullName evidence="7">16S rRNA m(4)C1402 methyltransferase</fullName>
    </alternativeName>
    <alternativeName>
        <fullName evidence="7">rRNA (cytosine-N(4)-)-methyltransferase RsmH</fullName>
    </alternativeName>
</protein>